<keyword evidence="14" id="KW-0449">Lipoprotein</keyword>
<evidence type="ECO:0000256" key="5">
    <source>
        <dbReference type="ARBA" id="ARBA00022525"/>
    </source>
</evidence>
<dbReference type="InterPro" id="IPR008427">
    <property type="entry name" value="Extracellular_membr_CFEM_dom"/>
</dbReference>
<feature type="domain" description="CFEM" evidence="17">
    <location>
        <begin position="1"/>
        <end position="110"/>
    </location>
</feature>
<keyword evidence="6 15" id="KW-0349">Heme</keyword>
<evidence type="ECO:0000256" key="14">
    <source>
        <dbReference type="ARBA" id="ARBA00023288"/>
    </source>
</evidence>
<dbReference type="EMBL" id="ML119124">
    <property type="protein sequence ID" value="RPB13126.1"/>
    <property type="molecule type" value="Genomic_DNA"/>
</dbReference>
<protein>
    <recommendedName>
        <fullName evidence="17">CFEM domain-containing protein</fullName>
    </recommendedName>
</protein>
<evidence type="ECO:0000256" key="9">
    <source>
        <dbReference type="ARBA" id="ARBA00022729"/>
    </source>
</evidence>
<keyword evidence="19" id="KW-1185">Reference proteome</keyword>
<dbReference type="PANTHER" id="PTHR37928">
    <property type="entry name" value="CFEM DOMAIN PROTEIN (AFU_ORTHOLOGUE AFUA_6G14090)"/>
    <property type="match status" value="1"/>
</dbReference>
<dbReference type="PANTHER" id="PTHR37928:SF2">
    <property type="entry name" value="GPI ANCHORED CFEM DOMAIN PROTEIN (AFU_ORTHOLOGUE AFUA_6G10580)"/>
    <property type="match status" value="1"/>
</dbReference>
<dbReference type="AlphaFoldDB" id="A0A3N4KRK5"/>
<feature type="disulfide bond" evidence="15">
    <location>
        <begin position="50"/>
        <end position="83"/>
    </location>
</feature>
<evidence type="ECO:0000256" key="10">
    <source>
        <dbReference type="ARBA" id="ARBA00023004"/>
    </source>
</evidence>
<evidence type="ECO:0000256" key="7">
    <source>
        <dbReference type="ARBA" id="ARBA00022622"/>
    </source>
</evidence>
<evidence type="ECO:0000256" key="13">
    <source>
        <dbReference type="ARBA" id="ARBA00023180"/>
    </source>
</evidence>
<dbReference type="SMART" id="SM00747">
    <property type="entry name" value="CFEM"/>
    <property type="match status" value="1"/>
</dbReference>
<dbReference type="GO" id="GO:0046872">
    <property type="term" value="F:metal ion binding"/>
    <property type="evidence" value="ECO:0007669"/>
    <property type="project" value="UniProtKB-UniRule"/>
</dbReference>
<dbReference type="InterPro" id="IPR051735">
    <property type="entry name" value="CFEM_domain"/>
</dbReference>
<evidence type="ECO:0000259" key="17">
    <source>
        <dbReference type="PROSITE" id="PS52012"/>
    </source>
</evidence>
<comment type="similarity">
    <text evidence="3">Belongs to the RBT5 family.</text>
</comment>
<evidence type="ECO:0000256" key="12">
    <source>
        <dbReference type="ARBA" id="ARBA00023157"/>
    </source>
</evidence>
<dbReference type="GO" id="GO:0098552">
    <property type="term" value="C:side of membrane"/>
    <property type="evidence" value="ECO:0007669"/>
    <property type="project" value="UniProtKB-KW"/>
</dbReference>
<evidence type="ECO:0000256" key="2">
    <source>
        <dbReference type="ARBA" id="ARBA00004613"/>
    </source>
</evidence>
<feature type="disulfide bond" evidence="15">
    <location>
        <begin position="41"/>
        <end position="48"/>
    </location>
</feature>
<feature type="disulfide bond" evidence="15">
    <location>
        <begin position="31"/>
        <end position="62"/>
    </location>
</feature>
<feature type="chain" id="PRO_5018171500" description="CFEM domain-containing protein" evidence="16">
    <location>
        <begin position="19"/>
        <end position="208"/>
    </location>
</feature>
<reference evidence="18 19" key="1">
    <citation type="journal article" date="2018" name="Nat. Ecol. Evol.">
        <title>Pezizomycetes genomes reveal the molecular basis of ectomycorrhizal truffle lifestyle.</title>
        <authorList>
            <person name="Murat C."/>
            <person name="Payen T."/>
            <person name="Noel B."/>
            <person name="Kuo A."/>
            <person name="Morin E."/>
            <person name="Chen J."/>
            <person name="Kohler A."/>
            <person name="Krizsan K."/>
            <person name="Balestrini R."/>
            <person name="Da Silva C."/>
            <person name="Montanini B."/>
            <person name="Hainaut M."/>
            <person name="Levati E."/>
            <person name="Barry K.W."/>
            <person name="Belfiori B."/>
            <person name="Cichocki N."/>
            <person name="Clum A."/>
            <person name="Dockter R.B."/>
            <person name="Fauchery L."/>
            <person name="Guy J."/>
            <person name="Iotti M."/>
            <person name="Le Tacon F."/>
            <person name="Lindquist E.A."/>
            <person name="Lipzen A."/>
            <person name="Malagnac F."/>
            <person name="Mello A."/>
            <person name="Molinier V."/>
            <person name="Miyauchi S."/>
            <person name="Poulain J."/>
            <person name="Riccioni C."/>
            <person name="Rubini A."/>
            <person name="Sitrit Y."/>
            <person name="Splivallo R."/>
            <person name="Traeger S."/>
            <person name="Wang M."/>
            <person name="Zifcakova L."/>
            <person name="Wipf D."/>
            <person name="Zambonelli A."/>
            <person name="Paolocci F."/>
            <person name="Nowrousian M."/>
            <person name="Ottonello S."/>
            <person name="Baldrian P."/>
            <person name="Spatafora J.W."/>
            <person name="Henrissat B."/>
            <person name="Nagy L.G."/>
            <person name="Aury J.M."/>
            <person name="Wincker P."/>
            <person name="Grigoriev I.V."/>
            <person name="Bonfante P."/>
            <person name="Martin F.M."/>
        </authorList>
    </citation>
    <scope>NUCLEOTIDE SEQUENCE [LARGE SCALE GENOMIC DNA]</scope>
    <source>
        <strain evidence="18 19">CCBAS932</strain>
    </source>
</reference>
<name>A0A3N4KRK5_9PEZI</name>
<keyword evidence="10 15" id="KW-0408">Iron</keyword>
<gene>
    <name evidence="18" type="ORF">P167DRAFT_573520</name>
</gene>
<evidence type="ECO:0000256" key="6">
    <source>
        <dbReference type="ARBA" id="ARBA00022617"/>
    </source>
</evidence>
<keyword evidence="4" id="KW-1003">Cell membrane</keyword>
<evidence type="ECO:0000313" key="18">
    <source>
        <dbReference type="EMBL" id="RPB13126.1"/>
    </source>
</evidence>
<evidence type="ECO:0000256" key="4">
    <source>
        <dbReference type="ARBA" id="ARBA00022475"/>
    </source>
</evidence>
<dbReference type="GO" id="GO:0005576">
    <property type="term" value="C:extracellular region"/>
    <property type="evidence" value="ECO:0007669"/>
    <property type="project" value="UniProtKB-SubCell"/>
</dbReference>
<keyword evidence="7" id="KW-0336">GPI-anchor</keyword>
<evidence type="ECO:0000256" key="1">
    <source>
        <dbReference type="ARBA" id="ARBA00004609"/>
    </source>
</evidence>
<feature type="binding site" description="axial binding residue" evidence="15">
    <location>
        <position position="45"/>
    </location>
    <ligand>
        <name>heme</name>
        <dbReference type="ChEBI" id="CHEBI:30413"/>
    </ligand>
    <ligandPart>
        <name>Fe</name>
        <dbReference type="ChEBI" id="CHEBI:18248"/>
    </ligandPart>
</feature>
<accession>A0A3N4KRK5</accession>
<proteinExistence type="inferred from homology"/>
<keyword evidence="11" id="KW-0472">Membrane</keyword>
<keyword evidence="5" id="KW-0964">Secreted</keyword>
<comment type="subcellular location">
    <subcellularLocation>
        <location evidence="1">Cell membrane</location>
        <topology evidence="1">Lipid-anchor</topology>
        <topology evidence="1">GPI-anchor</topology>
    </subcellularLocation>
    <subcellularLocation>
        <location evidence="2">Secreted</location>
    </subcellularLocation>
</comment>
<keyword evidence="12 15" id="KW-1015">Disulfide bond</keyword>
<dbReference type="OrthoDB" id="3065412at2759"/>
<keyword evidence="8 15" id="KW-0479">Metal-binding</keyword>
<sequence>MKSVFVLAIAGLIASVSAQSLSDLPSCALTCLTTGLEDTSCSFTDFKCACSNTAFVSGSATCIQSACPEADQQKALSAAGALCSAAGVTIPTTFPATGSTPATSAASSSAAVSSSAAATTTATATATTTAAVSSSAAPVSSGTVESFPTVIASGSSTLTTSAIPSASATGNLTSSASVPVQTTNAANRLGGMSGLAVAGLGLVGYMAL</sequence>
<evidence type="ECO:0000313" key="19">
    <source>
        <dbReference type="Proteomes" id="UP000277580"/>
    </source>
</evidence>
<feature type="disulfide bond" evidence="15">
    <location>
        <begin position="27"/>
        <end position="67"/>
    </location>
</feature>
<feature type="signal peptide" evidence="16">
    <location>
        <begin position="1"/>
        <end position="18"/>
    </location>
</feature>
<dbReference type="GO" id="GO:0005886">
    <property type="term" value="C:plasma membrane"/>
    <property type="evidence" value="ECO:0007669"/>
    <property type="project" value="UniProtKB-SubCell"/>
</dbReference>
<keyword evidence="13" id="KW-0325">Glycoprotein</keyword>
<organism evidence="18 19">
    <name type="scientific">Morchella conica CCBAS932</name>
    <dbReference type="NCBI Taxonomy" id="1392247"/>
    <lineage>
        <taxon>Eukaryota</taxon>
        <taxon>Fungi</taxon>
        <taxon>Dikarya</taxon>
        <taxon>Ascomycota</taxon>
        <taxon>Pezizomycotina</taxon>
        <taxon>Pezizomycetes</taxon>
        <taxon>Pezizales</taxon>
        <taxon>Morchellaceae</taxon>
        <taxon>Morchella</taxon>
    </lineage>
</organism>
<evidence type="ECO:0000256" key="8">
    <source>
        <dbReference type="ARBA" id="ARBA00022723"/>
    </source>
</evidence>
<evidence type="ECO:0000256" key="16">
    <source>
        <dbReference type="SAM" id="SignalP"/>
    </source>
</evidence>
<evidence type="ECO:0000256" key="11">
    <source>
        <dbReference type="ARBA" id="ARBA00023136"/>
    </source>
</evidence>
<dbReference type="PROSITE" id="PS52012">
    <property type="entry name" value="CFEM"/>
    <property type="match status" value="1"/>
</dbReference>
<evidence type="ECO:0000256" key="15">
    <source>
        <dbReference type="PROSITE-ProRule" id="PRU01356"/>
    </source>
</evidence>
<dbReference type="STRING" id="1392247.A0A3N4KRK5"/>
<dbReference type="InParanoid" id="A0A3N4KRK5"/>
<dbReference type="Proteomes" id="UP000277580">
    <property type="component" value="Unassembled WGS sequence"/>
</dbReference>
<keyword evidence="9 16" id="KW-0732">Signal</keyword>
<dbReference type="Pfam" id="PF05730">
    <property type="entry name" value="CFEM"/>
    <property type="match status" value="1"/>
</dbReference>
<evidence type="ECO:0000256" key="3">
    <source>
        <dbReference type="ARBA" id="ARBA00010031"/>
    </source>
</evidence>